<reference evidence="1" key="1">
    <citation type="journal article" date="2020" name="Stud. Mycol.">
        <title>101 Dothideomycetes genomes: a test case for predicting lifestyles and emergence of pathogens.</title>
        <authorList>
            <person name="Haridas S."/>
            <person name="Albert R."/>
            <person name="Binder M."/>
            <person name="Bloem J."/>
            <person name="Labutti K."/>
            <person name="Salamov A."/>
            <person name="Andreopoulos B."/>
            <person name="Baker S."/>
            <person name="Barry K."/>
            <person name="Bills G."/>
            <person name="Bluhm B."/>
            <person name="Cannon C."/>
            <person name="Castanera R."/>
            <person name="Culley D."/>
            <person name="Daum C."/>
            <person name="Ezra D."/>
            <person name="Gonzalez J."/>
            <person name="Henrissat B."/>
            <person name="Kuo A."/>
            <person name="Liang C."/>
            <person name="Lipzen A."/>
            <person name="Lutzoni F."/>
            <person name="Magnuson J."/>
            <person name="Mondo S."/>
            <person name="Nolan M."/>
            <person name="Ohm R."/>
            <person name="Pangilinan J."/>
            <person name="Park H.-J."/>
            <person name="Ramirez L."/>
            <person name="Alfaro M."/>
            <person name="Sun H."/>
            <person name="Tritt A."/>
            <person name="Yoshinaga Y."/>
            <person name="Zwiers L.-H."/>
            <person name="Turgeon B."/>
            <person name="Goodwin S."/>
            <person name="Spatafora J."/>
            <person name="Crous P."/>
            <person name="Grigoriev I."/>
        </authorList>
    </citation>
    <scope>NUCLEOTIDE SEQUENCE</scope>
    <source>
        <strain evidence="1">CBS 121739</strain>
    </source>
</reference>
<dbReference type="Proteomes" id="UP000799437">
    <property type="component" value="Unassembled WGS sequence"/>
</dbReference>
<dbReference type="AlphaFoldDB" id="A0A6A6W1P3"/>
<dbReference type="EMBL" id="ML996575">
    <property type="protein sequence ID" value="KAF2756465.1"/>
    <property type="molecule type" value="Genomic_DNA"/>
</dbReference>
<evidence type="ECO:0000313" key="1">
    <source>
        <dbReference type="EMBL" id="KAF2756465.1"/>
    </source>
</evidence>
<dbReference type="GeneID" id="54485333"/>
<accession>A0A6A6W1P3</accession>
<keyword evidence="2" id="KW-1185">Reference proteome</keyword>
<proteinExistence type="predicted"/>
<protein>
    <submittedName>
        <fullName evidence="1">Uncharacterized protein</fullName>
    </submittedName>
</protein>
<gene>
    <name evidence="1" type="ORF">EJ05DRAFT_477605</name>
</gene>
<dbReference type="RefSeq" id="XP_033598916.1">
    <property type="nucleotide sequence ID" value="XM_033744279.1"/>
</dbReference>
<sequence length="51" mass="5209">MACCGPRCKGDICLKTRSILQGLATELLLLDSHLTTALGPASSAATQASYG</sequence>
<name>A0A6A6W1P3_9PEZI</name>
<evidence type="ECO:0000313" key="2">
    <source>
        <dbReference type="Proteomes" id="UP000799437"/>
    </source>
</evidence>
<organism evidence="1 2">
    <name type="scientific">Pseudovirgaria hyperparasitica</name>
    <dbReference type="NCBI Taxonomy" id="470096"/>
    <lineage>
        <taxon>Eukaryota</taxon>
        <taxon>Fungi</taxon>
        <taxon>Dikarya</taxon>
        <taxon>Ascomycota</taxon>
        <taxon>Pezizomycotina</taxon>
        <taxon>Dothideomycetes</taxon>
        <taxon>Dothideomycetes incertae sedis</taxon>
        <taxon>Acrospermales</taxon>
        <taxon>Acrospermaceae</taxon>
        <taxon>Pseudovirgaria</taxon>
    </lineage>
</organism>